<evidence type="ECO:0000313" key="2">
    <source>
        <dbReference type="Proteomes" id="UP001732700"/>
    </source>
</evidence>
<accession>A0ACD5WMN0</accession>
<keyword evidence="2" id="KW-1185">Reference proteome</keyword>
<name>A0ACD5WMN0_AVESA</name>
<dbReference type="Proteomes" id="UP001732700">
    <property type="component" value="Chromosome 4C"/>
</dbReference>
<sequence>MPALLLNTAVSLANPTPFCGSRSFSRHRHRCQATSTSTGRSSSSSSSSGGGRGSSWATDYDLYSLLGVEPSSPHSEIKAAYRALQKRCHPDVNAGARGGDAGSSHDMAVVLNEVYALLSDPVQRQAYDREQAKRSEFQGYTGRPLYSSWRGAEAETRAVFVDEVACVGCLKCALHAGRTFAIESVHGRARVVAQWADPEDRIADAIQTCPVDCISMVERSDLAALEFLMSKLPRRRVRVSEASAAGSPDIFAEVSKFKARFQEMEQRSTTRQSEESEVARQSRTSAVQTIMSMSNWWYWRPFRAPAGAAAAAVPAPLRLLPPPPSSPPPPSAATDPVTERLKEAAARRKAEGTTASAVHARHRDEYWTPQLNLPSSANFQSPDAQSAAPSRRERPRRPASGERAPAARRARIDLTAPLLMGIVAAGFVGYNREEMEMAGGVIEDHVGGAAALGAVNSFELQVVLAGVTWFVIGAAVAGFVQVLGRRNEFRD</sequence>
<protein>
    <submittedName>
        <fullName evidence="1">Uncharacterized protein</fullName>
    </submittedName>
</protein>
<evidence type="ECO:0000313" key="1">
    <source>
        <dbReference type="EnsemblPlants" id="AVESA.00010b.r2.4CG1252400.1.CDS"/>
    </source>
</evidence>
<dbReference type="EnsemblPlants" id="AVESA.00010b.r2.4CG1252400.1">
    <property type="protein sequence ID" value="AVESA.00010b.r2.4CG1252400.1.CDS"/>
    <property type="gene ID" value="AVESA.00010b.r2.4CG1252400"/>
</dbReference>
<reference evidence="1" key="1">
    <citation type="submission" date="2021-05" db="EMBL/GenBank/DDBJ databases">
        <authorList>
            <person name="Scholz U."/>
            <person name="Mascher M."/>
            <person name="Fiebig A."/>
        </authorList>
    </citation>
    <scope>NUCLEOTIDE SEQUENCE [LARGE SCALE GENOMIC DNA]</scope>
</reference>
<organism evidence="1 2">
    <name type="scientific">Avena sativa</name>
    <name type="common">Oat</name>
    <dbReference type="NCBI Taxonomy" id="4498"/>
    <lineage>
        <taxon>Eukaryota</taxon>
        <taxon>Viridiplantae</taxon>
        <taxon>Streptophyta</taxon>
        <taxon>Embryophyta</taxon>
        <taxon>Tracheophyta</taxon>
        <taxon>Spermatophyta</taxon>
        <taxon>Magnoliopsida</taxon>
        <taxon>Liliopsida</taxon>
        <taxon>Poales</taxon>
        <taxon>Poaceae</taxon>
        <taxon>BOP clade</taxon>
        <taxon>Pooideae</taxon>
        <taxon>Poodae</taxon>
        <taxon>Poeae</taxon>
        <taxon>Poeae Chloroplast Group 1 (Aveneae type)</taxon>
        <taxon>Aveninae</taxon>
        <taxon>Avena</taxon>
    </lineage>
</organism>
<reference evidence="1" key="2">
    <citation type="submission" date="2025-09" db="UniProtKB">
        <authorList>
            <consortium name="EnsemblPlants"/>
        </authorList>
    </citation>
    <scope>IDENTIFICATION</scope>
</reference>
<proteinExistence type="predicted"/>